<dbReference type="EMBL" id="JACIJF010000011">
    <property type="protein sequence ID" value="MBB5711923.1"/>
    <property type="molecule type" value="Genomic_DNA"/>
</dbReference>
<dbReference type="InterPro" id="IPR022642">
    <property type="entry name" value="CheR_C"/>
</dbReference>
<keyword evidence="5" id="KW-0949">S-adenosyl-L-methionine</keyword>
<comment type="caution">
    <text evidence="8">The sequence shown here is derived from an EMBL/GenBank/DDBJ whole genome shotgun (WGS) entry which is preliminary data.</text>
</comment>
<feature type="region of interest" description="Disordered" evidence="6">
    <location>
        <begin position="282"/>
        <end position="302"/>
    </location>
</feature>
<dbReference type="Gene3D" id="3.40.50.150">
    <property type="entry name" value="Vaccinia Virus protein VP39"/>
    <property type="match status" value="1"/>
</dbReference>
<keyword evidence="3 8" id="KW-0489">Methyltransferase</keyword>
<dbReference type="Proteomes" id="UP000527143">
    <property type="component" value="Unassembled WGS sequence"/>
</dbReference>
<dbReference type="InterPro" id="IPR022641">
    <property type="entry name" value="CheR_N"/>
</dbReference>
<dbReference type="PROSITE" id="PS50123">
    <property type="entry name" value="CHER"/>
    <property type="match status" value="1"/>
</dbReference>
<evidence type="ECO:0000256" key="3">
    <source>
        <dbReference type="ARBA" id="ARBA00022603"/>
    </source>
</evidence>
<keyword evidence="4" id="KW-0808">Transferase</keyword>
<comment type="catalytic activity">
    <reaction evidence="1">
        <text>L-glutamyl-[protein] + S-adenosyl-L-methionine = [protein]-L-glutamate 5-O-methyl ester + S-adenosyl-L-homocysteine</text>
        <dbReference type="Rhea" id="RHEA:24452"/>
        <dbReference type="Rhea" id="RHEA-COMP:10208"/>
        <dbReference type="Rhea" id="RHEA-COMP:10311"/>
        <dbReference type="ChEBI" id="CHEBI:29973"/>
        <dbReference type="ChEBI" id="CHEBI:57856"/>
        <dbReference type="ChEBI" id="CHEBI:59789"/>
        <dbReference type="ChEBI" id="CHEBI:82795"/>
        <dbReference type="EC" id="2.1.1.80"/>
    </reaction>
</comment>
<accession>A0A840YRN1</accession>
<dbReference type="SUPFAM" id="SSF53335">
    <property type="entry name" value="S-adenosyl-L-methionine-dependent methyltransferases"/>
    <property type="match status" value="1"/>
</dbReference>
<dbReference type="InterPro" id="IPR029063">
    <property type="entry name" value="SAM-dependent_MTases_sf"/>
</dbReference>
<evidence type="ECO:0000313" key="9">
    <source>
        <dbReference type="Proteomes" id="UP000527143"/>
    </source>
</evidence>
<reference evidence="8 9" key="1">
    <citation type="submission" date="2020-08" db="EMBL/GenBank/DDBJ databases">
        <title>Genomic Encyclopedia of Type Strains, Phase IV (KMG-IV): sequencing the most valuable type-strain genomes for metagenomic binning, comparative biology and taxonomic classification.</title>
        <authorList>
            <person name="Goeker M."/>
        </authorList>
    </citation>
    <scope>NUCLEOTIDE SEQUENCE [LARGE SCALE GENOMIC DNA]</scope>
    <source>
        <strain evidence="8 9">DSM 26736</strain>
    </source>
</reference>
<dbReference type="InterPro" id="IPR036804">
    <property type="entry name" value="CheR_N_sf"/>
</dbReference>
<proteinExistence type="predicted"/>
<dbReference type="RefSeq" id="WP_184089611.1">
    <property type="nucleotide sequence ID" value="NZ_JACIJF010000011.1"/>
</dbReference>
<evidence type="ECO:0000256" key="4">
    <source>
        <dbReference type="ARBA" id="ARBA00022679"/>
    </source>
</evidence>
<evidence type="ECO:0000259" key="7">
    <source>
        <dbReference type="PROSITE" id="PS50123"/>
    </source>
</evidence>
<protein>
    <recommendedName>
        <fullName evidence="2">protein-glutamate O-methyltransferase</fullName>
        <ecNumber evidence="2">2.1.1.80</ecNumber>
    </recommendedName>
</protein>
<dbReference type="InterPro" id="IPR000780">
    <property type="entry name" value="CheR_MeTrfase"/>
</dbReference>
<dbReference type="Pfam" id="PF01739">
    <property type="entry name" value="CheR"/>
    <property type="match status" value="1"/>
</dbReference>
<dbReference type="PRINTS" id="PR00996">
    <property type="entry name" value="CHERMTFRASE"/>
</dbReference>
<dbReference type="Gene3D" id="1.10.155.10">
    <property type="entry name" value="Chemotaxis receptor methyltransferase CheR, N-terminal domain"/>
    <property type="match status" value="1"/>
</dbReference>
<dbReference type="AlphaFoldDB" id="A0A840YRN1"/>
<dbReference type="PANTHER" id="PTHR24422:SF10">
    <property type="entry name" value="CHEMOTAXIS PROTEIN METHYLTRANSFERASE 2"/>
    <property type="match status" value="1"/>
</dbReference>
<dbReference type="GO" id="GO:0032259">
    <property type="term" value="P:methylation"/>
    <property type="evidence" value="ECO:0007669"/>
    <property type="project" value="UniProtKB-KW"/>
</dbReference>
<dbReference type="Pfam" id="PF03705">
    <property type="entry name" value="CheR_N"/>
    <property type="match status" value="1"/>
</dbReference>
<feature type="domain" description="CheR-type methyltransferase" evidence="7">
    <location>
        <begin position="1"/>
        <end position="250"/>
    </location>
</feature>
<dbReference type="SMART" id="SM00138">
    <property type="entry name" value="MeTrc"/>
    <property type="match status" value="1"/>
</dbReference>
<dbReference type="SUPFAM" id="SSF47757">
    <property type="entry name" value="Chemotaxis receptor methyltransferase CheR, N-terminal domain"/>
    <property type="match status" value="1"/>
</dbReference>
<evidence type="ECO:0000313" key="8">
    <source>
        <dbReference type="EMBL" id="MBB5711923.1"/>
    </source>
</evidence>
<dbReference type="InterPro" id="IPR050903">
    <property type="entry name" value="Bact_Chemotaxis_MeTrfase"/>
</dbReference>
<dbReference type="PANTHER" id="PTHR24422">
    <property type="entry name" value="CHEMOTAXIS PROTEIN METHYLTRANSFERASE"/>
    <property type="match status" value="1"/>
</dbReference>
<organism evidence="8 9">
    <name type="scientific">Sphingomonas xinjiangensis</name>
    <dbReference type="NCBI Taxonomy" id="643568"/>
    <lineage>
        <taxon>Bacteria</taxon>
        <taxon>Pseudomonadati</taxon>
        <taxon>Pseudomonadota</taxon>
        <taxon>Alphaproteobacteria</taxon>
        <taxon>Sphingomonadales</taxon>
        <taxon>Sphingomonadaceae</taxon>
        <taxon>Sphingomonas</taxon>
    </lineage>
</organism>
<evidence type="ECO:0000256" key="1">
    <source>
        <dbReference type="ARBA" id="ARBA00001541"/>
    </source>
</evidence>
<dbReference type="EC" id="2.1.1.80" evidence="2"/>
<evidence type="ECO:0000256" key="5">
    <source>
        <dbReference type="ARBA" id="ARBA00022691"/>
    </source>
</evidence>
<gene>
    <name evidence="8" type="ORF">FHT02_003176</name>
</gene>
<name>A0A840YRN1_9SPHN</name>
<keyword evidence="9" id="KW-1185">Reference proteome</keyword>
<evidence type="ECO:0000256" key="6">
    <source>
        <dbReference type="SAM" id="MobiDB-lite"/>
    </source>
</evidence>
<sequence>MADRVAPDPQFESLLSYIQESRGVDFRGYKRTSLRRRIALRMEATGAEDFAAYRVQLEVQPGEFAELLNTVLINVTSFFRDADAWEVLREQVVPAIIKAAEKNVGIRVWSVGCASGEEPFSIAMLFAEALGVAEFCERVKIYATDLDEEALRSARQASYGPRDVENVPPDLLEKYFEKTKNHYLFSRELRKCVIFGQHNVVHDAPISRIDLLTCRNLLIYLEAETQSVVLPRLHYAMNPNGYLFLGKAETQLARSALFRSVKAKYRIFTKVPQEWRRSIGGSFSSSRPRMEPSGADARMWRR</sequence>
<evidence type="ECO:0000256" key="2">
    <source>
        <dbReference type="ARBA" id="ARBA00012534"/>
    </source>
</evidence>
<dbReference type="GO" id="GO:0008983">
    <property type="term" value="F:protein-glutamate O-methyltransferase activity"/>
    <property type="evidence" value="ECO:0007669"/>
    <property type="project" value="UniProtKB-EC"/>
</dbReference>